<dbReference type="Pfam" id="PF04316">
    <property type="entry name" value="FlgM"/>
    <property type="match status" value="1"/>
</dbReference>
<comment type="caution">
    <text evidence="2">The sequence shown here is derived from an EMBL/GenBank/DDBJ whole genome shotgun (WGS) entry which is preliminary data.</text>
</comment>
<keyword evidence="2" id="KW-0282">Flagellum</keyword>
<keyword evidence="2" id="KW-0966">Cell projection</keyword>
<gene>
    <name evidence="2" type="ORF">A8V01_26035</name>
</gene>
<accession>A0A2K2FV76</accession>
<dbReference type="InterPro" id="IPR035890">
    <property type="entry name" value="Anti-sigma-28_factor_FlgM_sf"/>
</dbReference>
<dbReference type="InterPro" id="IPR031316">
    <property type="entry name" value="FlgM_C"/>
</dbReference>
<dbReference type="RefSeq" id="WP_103098499.1">
    <property type="nucleotide sequence ID" value="NZ_LYMM01000070.1"/>
</dbReference>
<sequence length="98" mass="9996">MPPIEVGSAQRVGAIESRLARVTGGDTTTVVAKAPTTTTVSATPSVETSQALEAGKAPVDTDRVALIRQAVESGNYPLVPAKIADAMIAAGMLLRTAH</sequence>
<protein>
    <submittedName>
        <fullName evidence="2">Flagellar biosynthesis anti-sigma factor FlgM</fullName>
    </submittedName>
</protein>
<keyword evidence="2" id="KW-0969">Cilium</keyword>
<dbReference type="AlphaFoldDB" id="A0A2K2FV76"/>
<dbReference type="SUPFAM" id="SSF101498">
    <property type="entry name" value="Anti-sigma factor FlgM"/>
    <property type="match status" value="1"/>
</dbReference>
<dbReference type="OrthoDB" id="7392062at2"/>
<evidence type="ECO:0000313" key="3">
    <source>
        <dbReference type="Proteomes" id="UP000236327"/>
    </source>
</evidence>
<name>A0A2K2FV76_9SPHN</name>
<dbReference type="Proteomes" id="UP000236327">
    <property type="component" value="Unassembled WGS sequence"/>
</dbReference>
<keyword evidence="3" id="KW-1185">Reference proteome</keyword>
<reference evidence="2 3" key="1">
    <citation type="submission" date="2016-05" db="EMBL/GenBank/DDBJ databases">
        <title>Complete genome sequence of Novosphingobium guangzhouense SA925(T).</title>
        <authorList>
            <person name="Sha S."/>
        </authorList>
    </citation>
    <scope>NUCLEOTIDE SEQUENCE [LARGE SCALE GENOMIC DNA]</scope>
    <source>
        <strain evidence="2 3">SA925</strain>
    </source>
</reference>
<evidence type="ECO:0000313" key="2">
    <source>
        <dbReference type="EMBL" id="PNU02664.1"/>
    </source>
</evidence>
<evidence type="ECO:0000259" key="1">
    <source>
        <dbReference type="Pfam" id="PF04316"/>
    </source>
</evidence>
<proteinExistence type="predicted"/>
<feature type="domain" description="Anti-sigma-28 factor FlgM C-terminal" evidence="1">
    <location>
        <begin position="49"/>
        <end position="88"/>
    </location>
</feature>
<organism evidence="2 3">
    <name type="scientific">Novosphingobium guangzhouense</name>
    <dbReference type="NCBI Taxonomy" id="1850347"/>
    <lineage>
        <taxon>Bacteria</taxon>
        <taxon>Pseudomonadati</taxon>
        <taxon>Pseudomonadota</taxon>
        <taxon>Alphaproteobacteria</taxon>
        <taxon>Sphingomonadales</taxon>
        <taxon>Sphingomonadaceae</taxon>
        <taxon>Novosphingobium</taxon>
    </lineage>
</organism>
<dbReference type="EMBL" id="LYMM01000070">
    <property type="protein sequence ID" value="PNU02664.1"/>
    <property type="molecule type" value="Genomic_DNA"/>
</dbReference>